<sequence>MRSGTVRRASCSWGPLSVLLSGALGVLLARLVASALAAPLLIVFLLLSALFVAVPTDDGWTRWLAPVVGEYNGTTLPSGLLGRPAAWHALYLAGLALTAALGAVLLSGGARLWTVRAGAAGAVALTLVGAVAQTRGVPPETAEARTRISVAPEEEQRCAERAGTTYCAFPEWTPRTGDWAEVVESVRALAGGTAQDRPAGRTAAGRGAPRAVRRLGAPRGHPSGRGDRRARPGAATACPEFSVAVAGVLVTGEEEEVGLMCDGRTVTVMWLALAGRPDPVSDLGRVRLDDSVEGSAVVISQTQPLNMTAAHTELVRELLERPRDEVAAKVRAHWAELTAPRTTTDRVRGPAGPGRSPRRRTNAGDRASGRGDSPGREARWGPFDAGPAPSRGSCPWRALVAGGALGAAGGRGCPG</sequence>
<dbReference type="EMBL" id="BAAAXF010000030">
    <property type="protein sequence ID" value="GAA3497296.1"/>
    <property type="molecule type" value="Genomic_DNA"/>
</dbReference>
<keyword evidence="2" id="KW-0812">Transmembrane</keyword>
<feature type="compositionally biased region" description="Low complexity" evidence="1">
    <location>
        <begin position="200"/>
        <end position="220"/>
    </location>
</feature>
<comment type="caution">
    <text evidence="3">The sequence shown here is derived from an EMBL/GenBank/DDBJ whole genome shotgun (WGS) entry which is preliminary data.</text>
</comment>
<keyword evidence="2" id="KW-0472">Membrane</keyword>
<feature type="transmembrane region" description="Helical" evidence="2">
    <location>
        <begin position="85"/>
        <end position="106"/>
    </location>
</feature>
<keyword evidence="2" id="KW-1133">Transmembrane helix</keyword>
<organism evidence="3 4">
    <name type="scientific">Streptomyces prasinosporus</name>
    <dbReference type="NCBI Taxonomy" id="68256"/>
    <lineage>
        <taxon>Bacteria</taxon>
        <taxon>Bacillati</taxon>
        <taxon>Actinomycetota</taxon>
        <taxon>Actinomycetes</taxon>
        <taxon>Kitasatosporales</taxon>
        <taxon>Streptomycetaceae</taxon>
        <taxon>Streptomyces</taxon>
        <taxon>Streptomyces albogriseolus group</taxon>
    </lineage>
</organism>
<reference evidence="4" key="1">
    <citation type="journal article" date="2019" name="Int. J. Syst. Evol. Microbiol.">
        <title>The Global Catalogue of Microorganisms (GCM) 10K type strain sequencing project: providing services to taxonomists for standard genome sequencing and annotation.</title>
        <authorList>
            <consortium name="The Broad Institute Genomics Platform"/>
            <consortium name="The Broad Institute Genome Sequencing Center for Infectious Disease"/>
            <person name="Wu L."/>
            <person name="Ma J."/>
        </authorList>
    </citation>
    <scope>NUCLEOTIDE SEQUENCE [LARGE SCALE GENOMIC DNA]</scope>
    <source>
        <strain evidence="4">JCM 4816</strain>
    </source>
</reference>
<feature type="region of interest" description="Disordered" evidence="1">
    <location>
        <begin position="337"/>
        <end position="393"/>
    </location>
</feature>
<feature type="region of interest" description="Disordered" evidence="1">
    <location>
        <begin position="191"/>
        <end position="234"/>
    </location>
</feature>
<evidence type="ECO:0000313" key="3">
    <source>
        <dbReference type="EMBL" id="GAA3497296.1"/>
    </source>
</evidence>
<dbReference type="RefSeq" id="WP_425588033.1">
    <property type="nucleotide sequence ID" value="NZ_BAAAXF010000030.1"/>
</dbReference>
<feature type="transmembrane region" description="Helical" evidence="2">
    <location>
        <begin position="113"/>
        <end position="132"/>
    </location>
</feature>
<evidence type="ECO:0000313" key="4">
    <source>
        <dbReference type="Proteomes" id="UP001501455"/>
    </source>
</evidence>
<accession>A0ABP6TS91</accession>
<name>A0ABP6TS91_9ACTN</name>
<protein>
    <submittedName>
        <fullName evidence="3">Uncharacterized protein</fullName>
    </submittedName>
</protein>
<feature type="transmembrane region" description="Helical" evidence="2">
    <location>
        <begin position="36"/>
        <end position="54"/>
    </location>
</feature>
<dbReference type="Proteomes" id="UP001501455">
    <property type="component" value="Unassembled WGS sequence"/>
</dbReference>
<evidence type="ECO:0000256" key="2">
    <source>
        <dbReference type="SAM" id="Phobius"/>
    </source>
</evidence>
<proteinExistence type="predicted"/>
<feature type="compositionally biased region" description="Basic and acidic residues" evidence="1">
    <location>
        <begin position="367"/>
        <end position="379"/>
    </location>
</feature>
<evidence type="ECO:0000256" key="1">
    <source>
        <dbReference type="SAM" id="MobiDB-lite"/>
    </source>
</evidence>
<keyword evidence="4" id="KW-1185">Reference proteome</keyword>
<gene>
    <name evidence="3" type="ORF">GCM10019016_043970</name>
</gene>